<organism evidence="2 3">
    <name type="scientific">Stylosanthes scabra</name>
    <dbReference type="NCBI Taxonomy" id="79078"/>
    <lineage>
        <taxon>Eukaryota</taxon>
        <taxon>Viridiplantae</taxon>
        <taxon>Streptophyta</taxon>
        <taxon>Embryophyta</taxon>
        <taxon>Tracheophyta</taxon>
        <taxon>Spermatophyta</taxon>
        <taxon>Magnoliopsida</taxon>
        <taxon>eudicotyledons</taxon>
        <taxon>Gunneridae</taxon>
        <taxon>Pentapetalae</taxon>
        <taxon>rosids</taxon>
        <taxon>fabids</taxon>
        <taxon>Fabales</taxon>
        <taxon>Fabaceae</taxon>
        <taxon>Papilionoideae</taxon>
        <taxon>50 kb inversion clade</taxon>
        <taxon>dalbergioids sensu lato</taxon>
        <taxon>Dalbergieae</taxon>
        <taxon>Pterocarpus clade</taxon>
        <taxon>Stylosanthes</taxon>
    </lineage>
</organism>
<gene>
    <name evidence="2" type="ORF">PIB30_032937</name>
</gene>
<protein>
    <submittedName>
        <fullName evidence="2">Uncharacterized protein</fullName>
    </submittedName>
</protein>
<sequence>MGKHPRYTRDSPPSPPRLSEFPEESWFEEEDDRVAYEGRLSRMKILPPRYVGEGAIPEEKYPEFWRLIDVQGLRPFLFMHERYSPRFVVAAFTTVSIQDNLNEEGRGEFYFNVSFMGRTYQFPLAHIAGAWGLKNEATTFRGGNNPHDHGISSTRRRL</sequence>
<accession>A0ABU6XBI2</accession>
<name>A0ABU6XBI2_9FABA</name>
<feature type="region of interest" description="Disordered" evidence="1">
    <location>
        <begin position="1"/>
        <end position="24"/>
    </location>
</feature>
<dbReference type="EMBL" id="JASCZI010211595">
    <property type="protein sequence ID" value="MED6194909.1"/>
    <property type="molecule type" value="Genomic_DNA"/>
</dbReference>
<dbReference type="Proteomes" id="UP001341840">
    <property type="component" value="Unassembled WGS sequence"/>
</dbReference>
<proteinExistence type="predicted"/>
<evidence type="ECO:0000313" key="3">
    <source>
        <dbReference type="Proteomes" id="UP001341840"/>
    </source>
</evidence>
<reference evidence="2 3" key="1">
    <citation type="journal article" date="2023" name="Plants (Basel)">
        <title>Bridging the Gap: Combining Genomics and Transcriptomics Approaches to Understand Stylosanthes scabra, an Orphan Legume from the Brazilian Caatinga.</title>
        <authorList>
            <person name="Ferreira-Neto J.R.C."/>
            <person name="da Silva M.D."/>
            <person name="Binneck E."/>
            <person name="de Melo N.F."/>
            <person name="da Silva R.H."/>
            <person name="de Melo A.L.T.M."/>
            <person name="Pandolfi V."/>
            <person name="Bustamante F.O."/>
            <person name="Brasileiro-Vidal A.C."/>
            <person name="Benko-Iseppon A.M."/>
        </authorList>
    </citation>
    <scope>NUCLEOTIDE SEQUENCE [LARGE SCALE GENOMIC DNA]</scope>
    <source>
        <tissue evidence="2">Leaves</tissue>
    </source>
</reference>
<evidence type="ECO:0000256" key="1">
    <source>
        <dbReference type="SAM" id="MobiDB-lite"/>
    </source>
</evidence>
<keyword evidence="3" id="KW-1185">Reference proteome</keyword>
<evidence type="ECO:0000313" key="2">
    <source>
        <dbReference type="EMBL" id="MED6194909.1"/>
    </source>
</evidence>
<comment type="caution">
    <text evidence="2">The sequence shown here is derived from an EMBL/GenBank/DDBJ whole genome shotgun (WGS) entry which is preliminary data.</text>
</comment>